<dbReference type="GO" id="GO:0000150">
    <property type="term" value="F:DNA strand exchange activity"/>
    <property type="evidence" value="ECO:0007669"/>
    <property type="project" value="InterPro"/>
</dbReference>
<reference evidence="4" key="1">
    <citation type="submission" date="2020-12" db="EMBL/GenBank/DDBJ databases">
        <title>Bacterial taxonomy.</title>
        <authorList>
            <person name="Pan X."/>
        </authorList>
    </citation>
    <scope>NUCLEOTIDE SEQUENCE</scope>
    <source>
        <strain evidence="4">KCTC 52957</strain>
    </source>
</reference>
<feature type="domain" description="Recombinase" evidence="3">
    <location>
        <begin position="158"/>
        <end position="306"/>
    </location>
</feature>
<dbReference type="GO" id="GO:0003677">
    <property type="term" value="F:DNA binding"/>
    <property type="evidence" value="ECO:0007669"/>
    <property type="project" value="InterPro"/>
</dbReference>
<dbReference type="InterPro" id="IPR038109">
    <property type="entry name" value="DNA_bind_recomb_sf"/>
</dbReference>
<name>A0A934IHB5_9RHOB</name>
<dbReference type="Pfam" id="PF13408">
    <property type="entry name" value="Zn_ribbon_recom"/>
    <property type="match status" value="1"/>
</dbReference>
<organism evidence="4 5">
    <name type="scientific">Palleronia pontilimi</name>
    <dbReference type="NCBI Taxonomy" id="1964209"/>
    <lineage>
        <taxon>Bacteria</taxon>
        <taxon>Pseudomonadati</taxon>
        <taxon>Pseudomonadota</taxon>
        <taxon>Alphaproteobacteria</taxon>
        <taxon>Rhodobacterales</taxon>
        <taxon>Roseobacteraceae</taxon>
        <taxon>Palleronia</taxon>
    </lineage>
</organism>
<dbReference type="InterPro" id="IPR011109">
    <property type="entry name" value="DNA_bind_recombinase_dom"/>
</dbReference>
<evidence type="ECO:0000259" key="2">
    <source>
        <dbReference type="PROSITE" id="PS51736"/>
    </source>
</evidence>
<feature type="domain" description="Resolvase/invertase-type recombinase catalytic" evidence="2">
    <location>
        <begin position="8"/>
        <end position="163"/>
    </location>
</feature>
<dbReference type="Proteomes" id="UP000642488">
    <property type="component" value="Unassembled WGS sequence"/>
</dbReference>
<dbReference type="Gene3D" id="3.40.50.1390">
    <property type="entry name" value="Resolvase, N-terminal catalytic domain"/>
    <property type="match status" value="1"/>
</dbReference>
<dbReference type="PANTHER" id="PTHR30461">
    <property type="entry name" value="DNA-INVERTASE FROM LAMBDOID PROPHAGE"/>
    <property type="match status" value="1"/>
</dbReference>
<feature type="region of interest" description="Disordered" evidence="1">
    <location>
        <begin position="211"/>
        <end position="232"/>
    </location>
</feature>
<dbReference type="InterPro" id="IPR036162">
    <property type="entry name" value="Resolvase-like_N_sf"/>
</dbReference>
<dbReference type="AlphaFoldDB" id="A0A934IHB5"/>
<dbReference type="InterPro" id="IPR050639">
    <property type="entry name" value="SSR_resolvase"/>
</dbReference>
<dbReference type="Pfam" id="PF07508">
    <property type="entry name" value="Recombinase"/>
    <property type="match status" value="1"/>
</dbReference>
<dbReference type="Gene3D" id="3.90.1750.20">
    <property type="entry name" value="Putative Large Serine Recombinase, Chain B, Domain 2"/>
    <property type="match status" value="1"/>
</dbReference>
<dbReference type="EMBL" id="JAEKPD010000023">
    <property type="protein sequence ID" value="MBJ3764377.1"/>
    <property type="molecule type" value="Genomic_DNA"/>
</dbReference>
<dbReference type="InterPro" id="IPR025827">
    <property type="entry name" value="Zn_ribbon_recom_dom"/>
</dbReference>
<gene>
    <name evidence="4" type="ORF">ILP92_16675</name>
</gene>
<evidence type="ECO:0000259" key="3">
    <source>
        <dbReference type="PROSITE" id="PS51737"/>
    </source>
</evidence>
<accession>A0A934IHB5</accession>
<keyword evidence="5" id="KW-1185">Reference proteome</keyword>
<dbReference type="PROSITE" id="PS51736">
    <property type="entry name" value="RECOMBINASES_3"/>
    <property type="match status" value="1"/>
</dbReference>
<dbReference type="SUPFAM" id="SSF53041">
    <property type="entry name" value="Resolvase-like"/>
    <property type="match status" value="1"/>
</dbReference>
<protein>
    <submittedName>
        <fullName evidence="4">Recombinase family protein</fullName>
    </submittedName>
</protein>
<evidence type="ECO:0000313" key="4">
    <source>
        <dbReference type="EMBL" id="MBJ3764377.1"/>
    </source>
</evidence>
<dbReference type="RefSeq" id="WP_198917553.1">
    <property type="nucleotide sequence ID" value="NZ_JAEKPD010000023.1"/>
</dbReference>
<dbReference type="Pfam" id="PF00239">
    <property type="entry name" value="Resolvase"/>
    <property type="match status" value="1"/>
</dbReference>
<evidence type="ECO:0000313" key="5">
    <source>
        <dbReference type="Proteomes" id="UP000642488"/>
    </source>
</evidence>
<dbReference type="InterPro" id="IPR006119">
    <property type="entry name" value="Resolv_N"/>
</dbReference>
<sequence>MIPTSPRRAALYARYSTDMQNPMSIEDQFRLAERYAAGQGWTIVERFSDRAISGTASHDRTDFLRLMEALPSKTRGFDVVIAESLDRISRDPEHLARFNKIATHAGVEIHTVDRGKADTLSVGLASILSSMFLEGLSQKVHRGIEGKVLSGLNGGGRIYGYKPGTDEQGVPVKGALAIDEIEAAIVRRILRDYAAGKSPIAIASALNDDGLPSPSVGSKRRSSGHWKQNTINGNAARGTGILNNELYVGRRVWNRLSYRKDPVTEKRVSTLNPESAWQVVEVPDLRIVSDELWDAVKARQAAQSKRTVKIESTDRNHLSTAQALRRRKYLLSGLLQCGRCGGRMTVAGTGKYKTYYCANAKEKGGSVCEGFRGLRESIALPLVLSGLRADLMKPEAYVAFRDRFRKHLTQSQGAAEDTLHLHDARVRELETKHRNLVLAVENGNYASAIIERLNAVDTELKEMKGKRADIVPSTVELPENLPDLYREMVGDLAASLSDEVVAGRAADELHELVDRIVVDWDAEANGHRLAIEGNLLEMLRKSAPRELGAVHGGAIFAEVGCGSRI</sequence>
<evidence type="ECO:0000256" key="1">
    <source>
        <dbReference type="SAM" id="MobiDB-lite"/>
    </source>
</evidence>
<comment type="caution">
    <text evidence="4">The sequence shown here is derived from an EMBL/GenBank/DDBJ whole genome shotgun (WGS) entry which is preliminary data.</text>
</comment>
<dbReference type="PROSITE" id="PS51737">
    <property type="entry name" value="RECOMBINASE_DNA_BIND"/>
    <property type="match status" value="1"/>
</dbReference>
<dbReference type="CDD" id="cd00338">
    <property type="entry name" value="Ser_Recombinase"/>
    <property type="match status" value="1"/>
</dbReference>
<dbReference type="SMART" id="SM00857">
    <property type="entry name" value="Resolvase"/>
    <property type="match status" value="1"/>
</dbReference>
<proteinExistence type="predicted"/>
<dbReference type="PANTHER" id="PTHR30461:SF23">
    <property type="entry name" value="DNA RECOMBINASE-RELATED"/>
    <property type="match status" value="1"/>
</dbReference>